<evidence type="ECO:0000256" key="3">
    <source>
        <dbReference type="ARBA" id="ARBA00022763"/>
    </source>
</evidence>
<evidence type="ECO:0000256" key="4">
    <source>
        <dbReference type="ARBA" id="ARBA00022932"/>
    </source>
</evidence>
<organism evidence="10 11">
    <name type="scientific">Escovopsis weberi</name>
    <dbReference type="NCBI Taxonomy" id="150374"/>
    <lineage>
        <taxon>Eukaryota</taxon>
        <taxon>Fungi</taxon>
        <taxon>Dikarya</taxon>
        <taxon>Ascomycota</taxon>
        <taxon>Pezizomycotina</taxon>
        <taxon>Sordariomycetes</taxon>
        <taxon>Hypocreomycetidae</taxon>
        <taxon>Hypocreales</taxon>
        <taxon>Hypocreaceae</taxon>
        <taxon>Escovopsis</taxon>
    </lineage>
</organism>
<protein>
    <recommendedName>
        <fullName evidence="7">DNA polymerase</fullName>
        <ecNumber evidence="7">2.7.7.7</ecNumber>
    </recommendedName>
</protein>
<feature type="region of interest" description="Disordered" evidence="8">
    <location>
        <begin position="131"/>
        <end position="206"/>
    </location>
</feature>
<dbReference type="FunFam" id="3.30.210.10:FF:000005">
    <property type="entry name" value="DNA polymerase IV"/>
    <property type="match status" value="1"/>
</dbReference>
<evidence type="ECO:0000256" key="8">
    <source>
        <dbReference type="SAM" id="MobiDB-lite"/>
    </source>
</evidence>
<dbReference type="SUPFAM" id="SSF81301">
    <property type="entry name" value="Nucleotidyltransferase"/>
    <property type="match status" value="1"/>
</dbReference>
<comment type="function">
    <text evidence="7">DNA polymerase that functions in several pathways of DNA repair. Involved in base excision repair (BER) responsible for repair of lesions that give rise to abasic (AP) sites in DNA. Also contributes to DNA double-strand break repair by non-homologous end joining and homologous recombination. Has both template-dependent and template-independent (terminal transferase) DNA polymerase activities. Has also a 5'-deoxyribose-5-phosphate lyase (dRP lyase) activity.</text>
</comment>
<dbReference type="Pfam" id="PF10391">
    <property type="entry name" value="DNA_pol_lambd_f"/>
    <property type="match status" value="1"/>
</dbReference>
<dbReference type="CDD" id="cd00141">
    <property type="entry name" value="NT_POLXc"/>
    <property type="match status" value="1"/>
</dbReference>
<comment type="similarity">
    <text evidence="7">Belongs to the DNA polymerase type-X family.</text>
</comment>
<dbReference type="InterPro" id="IPR037160">
    <property type="entry name" value="DNA_Pol_thumb_sf"/>
</dbReference>
<dbReference type="InterPro" id="IPR010996">
    <property type="entry name" value="HHH_MUS81"/>
</dbReference>
<dbReference type="PANTHER" id="PTHR11276:SF29">
    <property type="entry name" value="DNA POLYMERASE TYPE-X FAMILY PROTEIN POL4"/>
    <property type="match status" value="1"/>
</dbReference>
<dbReference type="PANTHER" id="PTHR11276">
    <property type="entry name" value="DNA POLYMERASE TYPE-X FAMILY MEMBER"/>
    <property type="match status" value="1"/>
</dbReference>
<dbReference type="Proteomes" id="UP000053831">
    <property type="component" value="Unassembled WGS sequence"/>
</dbReference>
<feature type="compositionally biased region" description="Low complexity" evidence="8">
    <location>
        <begin position="154"/>
        <end position="171"/>
    </location>
</feature>
<evidence type="ECO:0000313" key="11">
    <source>
        <dbReference type="Proteomes" id="UP000053831"/>
    </source>
</evidence>
<feature type="domain" description="BRCT" evidence="9">
    <location>
        <begin position="77"/>
        <end position="102"/>
    </location>
</feature>
<dbReference type="InterPro" id="IPR018944">
    <property type="entry name" value="DNA_pol_lambd_fingers_domain"/>
</dbReference>
<evidence type="ECO:0000256" key="2">
    <source>
        <dbReference type="ARBA" id="ARBA00022695"/>
    </source>
</evidence>
<accession>A0A0M8N0I3</accession>
<dbReference type="InterPro" id="IPR028207">
    <property type="entry name" value="DNA_pol_B_palm_palm"/>
</dbReference>
<evidence type="ECO:0000313" key="10">
    <source>
        <dbReference type="EMBL" id="KOS17241.1"/>
    </source>
</evidence>
<dbReference type="PRINTS" id="PR00869">
    <property type="entry name" value="DNAPOLX"/>
</dbReference>
<evidence type="ECO:0000256" key="6">
    <source>
        <dbReference type="ARBA" id="ARBA00049244"/>
    </source>
</evidence>
<dbReference type="InterPro" id="IPR001357">
    <property type="entry name" value="BRCT_dom"/>
</dbReference>
<keyword evidence="2 7" id="KW-0548">Nucleotidyltransferase</keyword>
<dbReference type="GO" id="GO:0003677">
    <property type="term" value="F:DNA binding"/>
    <property type="evidence" value="ECO:0007669"/>
    <property type="project" value="UniProtKB-UniRule"/>
</dbReference>
<sequence>MAPELPRIYLLSTHLQPDEVRGFKEAVPSLTGDAREADVVVGRISKRERALFELRRLRLNTEDVHGDRGEAARGDVVKVVRLAWLTDCLKEDAPLPMDDYLVYQGRKKPSESQMGAGVQGRDMERRARKNLFRRPRQGPASAAGKLGTAGQNAEEPVVVSSSSSPSRSRSPSSEEREQEDGPPPLPAYLHTPYSCQRPSPRDPPNDAFIEQLKEMRTLRILQKDEIGARAYSTAIAALAAYPYRIQSLKGNPPIEITRLPGCSSKIAELYQQWVIAGRTRELRDAENDPRMKVLHEFYSISGIGATTAIEFYNKGWRDTDDIVTHGWGSLSRAQQIGIKYHDDFQLKISRAEVERIAGVVLSRARRIHPDFQMMIVGGYRRGKEENNDVDVVLSHRDEQQTLHVIQALIEALEADRYIVRTLSLSSQASDRGQTPSASKGPGHSPGFDTLDKALVVWRDPDGSPSSETGAVPHRRVDIIISPWKTVGCAVLGWSGATTFERDLRQYCKKEKGWRFDSSGIRSRRDGAWVDVEGGPDGPAPDMETAERRVLAAMGLAWREPTERCTG</sequence>
<dbReference type="Gene3D" id="3.30.460.10">
    <property type="entry name" value="Beta Polymerase, domain 2"/>
    <property type="match status" value="1"/>
</dbReference>
<keyword evidence="3 7" id="KW-0227">DNA damage</keyword>
<evidence type="ECO:0000256" key="5">
    <source>
        <dbReference type="ARBA" id="ARBA00023204"/>
    </source>
</evidence>
<dbReference type="InterPro" id="IPR022312">
    <property type="entry name" value="DNA_pol_X"/>
</dbReference>
<dbReference type="InterPro" id="IPR029398">
    <property type="entry name" value="PolB_thumb"/>
</dbReference>
<dbReference type="OrthoDB" id="205514at2759"/>
<dbReference type="AlphaFoldDB" id="A0A0M8N0I3"/>
<evidence type="ECO:0000256" key="1">
    <source>
        <dbReference type="ARBA" id="ARBA00022679"/>
    </source>
</evidence>
<dbReference type="SUPFAM" id="SSF81585">
    <property type="entry name" value="PsbU/PolX domain-like"/>
    <property type="match status" value="1"/>
</dbReference>
<dbReference type="GO" id="GO:0003887">
    <property type="term" value="F:DNA-directed DNA polymerase activity"/>
    <property type="evidence" value="ECO:0007669"/>
    <property type="project" value="UniProtKB-UniRule"/>
</dbReference>
<dbReference type="InterPro" id="IPR002054">
    <property type="entry name" value="DNA-dir_DNA_pol_X"/>
</dbReference>
<gene>
    <name evidence="10" type="ORF">ESCO_006361</name>
</gene>
<dbReference type="SMART" id="SM00483">
    <property type="entry name" value="POLXc"/>
    <property type="match status" value="1"/>
</dbReference>
<comment type="subcellular location">
    <subcellularLocation>
        <location evidence="7">Nucleus</location>
    </subcellularLocation>
</comment>
<dbReference type="InterPro" id="IPR002008">
    <property type="entry name" value="DNA_pol_X_beta-like"/>
</dbReference>
<dbReference type="GO" id="GO:0046872">
    <property type="term" value="F:metal ion binding"/>
    <property type="evidence" value="ECO:0007669"/>
    <property type="project" value="UniProtKB-UniRule"/>
</dbReference>
<keyword evidence="5 7" id="KW-0234">DNA repair</keyword>
<dbReference type="Gene3D" id="1.10.150.110">
    <property type="entry name" value="DNA polymerase beta, N-terminal domain-like"/>
    <property type="match status" value="1"/>
</dbReference>
<dbReference type="InterPro" id="IPR043519">
    <property type="entry name" value="NT_sf"/>
</dbReference>
<dbReference type="InterPro" id="IPR027421">
    <property type="entry name" value="DNA_pol_lamdba_lyase_dom_sf"/>
</dbReference>
<keyword evidence="7" id="KW-0539">Nucleus</keyword>
<dbReference type="Gene3D" id="1.10.150.20">
    <property type="entry name" value="5' to 3' exonuclease, C-terminal subdomain"/>
    <property type="match status" value="1"/>
</dbReference>
<dbReference type="EMBL" id="LGSR01000026">
    <property type="protein sequence ID" value="KOS17241.1"/>
    <property type="molecule type" value="Genomic_DNA"/>
</dbReference>
<comment type="caution">
    <text evidence="10">The sequence shown here is derived from an EMBL/GenBank/DDBJ whole genome shotgun (WGS) entry which is preliminary data.</text>
</comment>
<evidence type="ECO:0000259" key="9">
    <source>
        <dbReference type="PROSITE" id="PS50172"/>
    </source>
</evidence>
<dbReference type="Pfam" id="PF14716">
    <property type="entry name" value="HHH_8"/>
    <property type="match status" value="1"/>
</dbReference>
<dbReference type="PROSITE" id="PS50172">
    <property type="entry name" value="BRCT"/>
    <property type="match status" value="1"/>
</dbReference>
<dbReference type="FunFam" id="1.10.150.110:FF:000005">
    <property type="entry name" value="DNA polymerase POL4"/>
    <property type="match status" value="1"/>
</dbReference>
<dbReference type="SUPFAM" id="SSF47802">
    <property type="entry name" value="DNA polymerase beta, N-terminal domain-like"/>
    <property type="match status" value="1"/>
</dbReference>
<dbReference type="EC" id="2.7.7.7" evidence="7"/>
<keyword evidence="1 7" id="KW-0808">Transferase</keyword>
<dbReference type="Gene3D" id="3.30.210.10">
    <property type="entry name" value="DNA polymerase, thumb domain"/>
    <property type="match status" value="1"/>
</dbReference>
<evidence type="ECO:0000256" key="7">
    <source>
        <dbReference type="RuleBase" id="RU366014"/>
    </source>
</evidence>
<dbReference type="Pfam" id="PF14792">
    <property type="entry name" value="DNA_pol_B_palm"/>
    <property type="match status" value="1"/>
</dbReference>
<dbReference type="GO" id="GO:0006303">
    <property type="term" value="P:double-strand break repair via nonhomologous end joining"/>
    <property type="evidence" value="ECO:0007669"/>
    <property type="project" value="TreeGrafter"/>
</dbReference>
<dbReference type="PRINTS" id="PR00870">
    <property type="entry name" value="DNAPOLXBETA"/>
</dbReference>
<dbReference type="STRING" id="150374.A0A0M8N0I3"/>
<keyword evidence="11" id="KW-1185">Reference proteome</keyword>
<keyword evidence="4 7" id="KW-0239">DNA-directed DNA polymerase</keyword>
<comment type="catalytic activity">
    <reaction evidence="6 7">
        <text>DNA(n) + a 2'-deoxyribonucleoside 5'-triphosphate = DNA(n+1) + diphosphate</text>
        <dbReference type="Rhea" id="RHEA:22508"/>
        <dbReference type="Rhea" id="RHEA-COMP:17339"/>
        <dbReference type="Rhea" id="RHEA-COMP:17340"/>
        <dbReference type="ChEBI" id="CHEBI:33019"/>
        <dbReference type="ChEBI" id="CHEBI:61560"/>
        <dbReference type="ChEBI" id="CHEBI:173112"/>
        <dbReference type="EC" id="2.7.7.7"/>
    </reaction>
</comment>
<proteinExistence type="inferred from homology"/>
<name>A0A0M8N0I3_ESCWE</name>
<reference evidence="10 11" key="1">
    <citation type="submission" date="2015-07" db="EMBL/GenBank/DDBJ databases">
        <title>The genome of the fungus Escovopsis weberi, a specialized disease agent of ant agriculture.</title>
        <authorList>
            <person name="de Man T.J."/>
            <person name="Stajich J.E."/>
            <person name="Kubicek C.P."/>
            <person name="Chenthamara K."/>
            <person name="Atanasova L."/>
            <person name="Druzhinina I.S."/>
            <person name="Birnbaum S."/>
            <person name="Barribeau S.M."/>
            <person name="Teiling C."/>
            <person name="Suen G."/>
            <person name="Currie C."/>
            <person name="Gerardo N.M."/>
        </authorList>
    </citation>
    <scope>NUCLEOTIDE SEQUENCE [LARGE SCALE GENOMIC DNA]</scope>
</reference>
<dbReference type="GO" id="GO:0005634">
    <property type="term" value="C:nucleus"/>
    <property type="evidence" value="ECO:0007669"/>
    <property type="project" value="UniProtKB-SubCell"/>
</dbReference>
<dbReference type="Pfam" id="PF14791">
    <property type="entry name" value="DNA_pol_B_thumb"/>
    <property type="match status" value="1"/>
</dbReference>